<feature type="compositionally biased region" description="Low complexity" evidence="13">
    <location>
        <begin position="1026"/>
        <end position="1036"/>
    </location>
</feature>
<feature type="compositionally biased region" description="Polar residues" evidence="13">
    <location>
        <begin position="683"/>
        <end position="693"/>
    </location>
</feature>
<feature type="region of interest" description="Disordered" evidence="13">
    <location>
        <begin position="797"/>
        <end position="829"/>
    </location>
</feature>
<comment type="cofactor">
    <cofactor evidence="1">
        <name>Mg(2+)</name>
        <dbReference type="ChEBI" id="CHEBI:18420"/>
    </cofactor>
</comment>
<feature type="region of interest" description="Disordered" evidence="13">
    <location>
        <begin position="971"/>
        <end position="1037"/>
    </location>
</feature>
<dbReference type="GO" id="GO:0004674">
    <property type="term" value="F:protein serine/threonine kinase activity"/>
    <property type="evidence" value="ECO:0007669"/>
    <property type="project" value="UniProtKB-KW"/>
</dbReference>
<dbReference type="InterPro" id="IPR023142">
    <property type="entry name" value="MAST_pre-PK_dom_sf"/>
</dbReference>
<dbReference type="SMART" id="SM00228">
    <property type="entry name" value="PDZ"/>
    <property type="match status" value="1"/>
</dbReference>
<dbReference type="GO" id="GO:0005737">
    <property type="term" value="C:cytoplasm"/>
    <property type="evidence" value="ECO:0007669"/>
    <property type="project" value="UniProtKB-SubCell"/>
</dbReference>
<evidence type="ECO:0000256" key="7">
    <source>
        <dbReference type="ARBA" id="ARBA00022679"/>
    </source>
</evidence>
<dbReference type="AlphaFoldDB" id="A0A9D3YBG5"/>
<dbReference type="InterPro" id="IPR011009">
    <property type="entry name" value="Kinase-like_dom_sf"/>
</dbReference>
<feature type="compositionally biased region" description="Low complexity" evidence="13">
    <location>
        <begin position="112"/>
        <end position="121"/>
    </location>
</feature>
<dbReference type="PROSITE" id="PS50011">
    <property type="entry name" value="PROTEIN_KINASE_DOM"/>
    <property type="match status" value="1"/>
</dbReference>
<dbReference type="Proteomes" id="UP000828390">
    <property type="component" value="Unassembled WGS sequence"/>
</dbReference>
<dbReference type="EC" id="2.7.11.1" evidence="3"/>
<dbReference type="InterPro" id="IPR041489">
    <property type="entry name" value="PDZ_6"/>
</dbReference>
<dbReference type="Pfam" id="PF00069">
    <property type="entry name" value="Pkinase"/>
    <property type="match status" value="1"/>
</dbReference>
<keyword evidence="5" id="KW-0723">Serine/threonine-protein kinase</keyword>
<dbReference type="InterPro" id="IPR000719">
    <property type="entry name" value="Prot_kinase_dom"/>
</dbReference>
<proteinExistence type="predicted"/>
<evidence type="ECO:0000256" key="5">
    <source>
        <dbReference type="ARBA" id="ARBA00022527"/>
    </source>
</evidence>
<feature type="compositionally biased region" description="Polar residues" evidence="13">
    <location>
        <begin position="71"/>
        <end position="85"/>
    </location>
</feature>
<evidence type="ECO:0000259" key="14">
    <source>
        <dbReference type="PROSITE" id="PS50011"/>
    </source>
</evidence>
<dbReference type="Gene3D" id="1.20.1480.20">
    <property type="entry name" value="MAST3 pre-PK domain-like"/>
    <property type="match status" value="1"/>
</dbReference>
<feature type="compositionally biased region" description="Low complexity" evidence="13">
    <location>
        <begin position="1078"/>
        <end position="1095"/>
    </location>
</feature>
<feature type="domain" description="PDZ" evidence="15">
    <location>
        <begin position="880"/>
        <end position="968"/>
    </location>
</feature>
<feature type="region of interest" description="Disordered" evidence="13">
    <location>
        <begin position="1057"/>
        <end position="1242"/>
    </location>
</feature>
<reference evidence="16" key="1">
    <citation type="journal article" date="2019" name="bioRxiv">
        <title>The Genome of the Zebra Mussel, Dreissena polymorpha: A Resource for Invasive Species Research.</title>
        <authorList>
            <person name="McCartney M.A."/>
            <person name="Auch B."/>
            <person name="Kono T."/>
            <person name="Mallez S."/>
            <person name="Zhang Y."/>
            <person name="Obille A."/>
            <person name="Becker A."/>
            <person name="Abrahante J.E."/>
            <person name="Garbe J."/>
            <person name="Badalamenti J.P."/>
            <person name="Herman A."/>
            <person name="Mangelson H."/>
            <person name="Liachko I."/>
            <person name="Sullivan S."/>
            <person name="Sone E.D."/>
            <person name="Koren S."/>
            <person name="Silverstein K.A.T."/>
            <person name="Beckman K.B."/>
            <person name="Gohl D.M."/>
        </authorList>
    </citation>
    <scope>NUCLEOTIDE SEQUENCE</scope>
    <source>
        <strain evidence="16">Duluth1</strain>
        <tissue evidence="16">Whole animal</tissue>
    </source>
</reference>
<feature type="compositionally biased region" description="Basic residues" evidence="13">
    <location>
        <begin position="976"/>
        <end position="994"/>
    </location>
</feature>
<dbReference type="Gene3D" id="1.10.510.10">
    <property type="entry name" value="Transferase(Phosphotransferase) domain 1"/>
    <property type="match status" value="1"/>
</dbReference>
<dbReference type="GO" id="GO:0000287">
    <property type="term" value="F:magnesium ion binding"/>
    <property type="evidence" value="ECO:0007669"/>
    <property type="project" value="InterPro"/>
</dbReference>
<evidence type="ECO:0000259" key="15">
    <source>
        <dbReference type="PROSITE" id="PS50106"/>
    </source>
</evidence>
<organism evidence="16 17">
    <name type="scientific">Dreissena polymorpha</name>
    <name type="common">Zebra mussel</name>
    <name type="synonym">Mytilus polymorpha</name>
    <dbReference type="NCBI Taxonomy" id="45954"/>
    <lineage>
        <taxon>Eukaryota</taxon>
        <taxon>Metazoa</taxon>
        <taxon>Spiralia</taxon>
        <taxon>Lophotrochozoa</taxon>
        <taxon>Mollusca</taxon>
        <taxon>Bivalvia</taxon>
        <taxon>Autobranchia</taxon>
        <taxon>Heteroconchia</taxon>
        <taxon>Euheterodonta</taxon>
        <taxon>Imparidentia</taxon>
        <taxon>Neoheterodontei</taxon>
        <taxon>Myida</taxon>
        <taxon>Dreissenoidea</taxon>
        <taxon>Dreissenidae</taxon>
        <taxon>Dreissena</taxon>
    </lineage>
</organism>
<evidence type="ECO:0000256" key="4">
    <source>
        <dbReference type="ARBA" id="ARBA00022490"/>
    </source>
</evidence>
<evidence type="ECO:0000256" key="11">
    <source>
        <dbReference type="ARBA" id="ARBA00047899"/>
    </source>
</evidence>
<keyword evidence="6" id="KW-0597">Phosphoprotein</keyword>
<comment type="catalytic activity">
    <reaction evidence="11">
        <text>L-threonyl-[protein] + ATP = O-phospho-L-threonyl-[protein] + ADP + H(+)</text>
        <dbReference type="Rhea" id="RHEA:46608"/>
        <dbReference type="Rhea" id="RHEA-COMP:11060"/>
        <dbReference type="Rhea" id="RHEA-COMP:11605"/>
        <dbReference type="ChEBI" id="CHEBI:15378"/>
        <dbReference type="ChEBI" id="CHEBI:30013"/>
        <dbReference type="ChEBI" id="CHEBI:30616"/>
        <dbReference type="ChEBI" id="CHEBI:61977"/>
        <dbReference type="ChEBI" id="CHEBI:456216"/>
        <dbReference type="EC" id="2.7.11.1"/>
    </reaction>
</comment>
<feature type="compositionally biased region" description="Basic and acidic residues" evidence="13">
    <location>
        <begin position="728"/>
        <end position="740"/>
    </location>
</feature>
<dbReference type="GO" id="GO:0007010">
    <property type="term" value="P:cytoskeleton organization"/>
    <property type="evidence" value="ECO:0007669"/>
    <property type="project" value="UniProtKB-ARBA"/>
</dbReference>
<accession>A0A9D3YBG5</accession>
<dbReference type="Pfam" id="PF17820">
    <property type="entry name" value="PDZ_6"/>
    <property type="match status" value="1"/>
</dbReference>
<evidence type="ECO:0000256" key="10">
    <source>
        <dbReference type="ARBA" id="ARBA00022840"/>
    </source>
</evidence>
<dbReference type="PROSITE" id="PS00108">
    <property type="entry name" value="PROTEIN_KINASE_ST"/>
    <property type="match status" value="1"/>
</dbReference>
<evidence type="ECO:0000256" key="2">
    <source>
        <dbReference type="ARBA" id="ARBA00004496"/>
    </source>
</evidence>
<protein>
    <recommendedName>
        <fullName evidence="3">non-specific serine/threonine protein kinase</fullName>
        <ecNumber evidence="3">2.7.11.1</ecNumber>
    </recommendedName>
</protein>
<dbReference type="InterPro" id="IPR001478">
    <property type="entry name" value="PDZ"/>
</dbReference>
<evidence type="ECO:0000256" key="12">
    <source>
        <dbReference type="ARBA" id="ARBA00048679"/>
    </source>
</evidence>
<dbReference type="SMART" id="SM00220">
    <property type="entry name" value="S_TKc"/>
    <property type="match status" value="1"/>
</dbReference>
<feature type="compositionally biased region" description="Polar residues" evidence="13">
    <location>
        <begin position="98"/>
        <end position="111"/>
    </location>
</feature>
<dbReference type="PROSITE" id="PS50106">
    <property type="entry name" value="PDZ"/>
    <property type="match status" value="1"/>
</dbReference>
<dbReference type="SUPFAM" id="SSF140482">
    <property type="entry name" value="MAST3 pre-PK domain-like"/>
    <property type="match status" value="1"/>
</dbReference>
<dbReference type="FunFam" id="1.10.510.10:FF:000024">
    <property type="entry name" value="Probable serine/threonine-protein kinase cot-1"/>
    <property type="match status" value="1"/>
</dbReference>
<evidence type="ECO:0000256" key="13">
    <source>
        <dbReference type="SAM" id="MobiDB-lite"/>
    </source>
</evidence>
<feature type="compositionally biased region" description="Polar residues" evidence="13">
    <location>
        <begin position="1057"/>
        <end position="1077"/>
    </location>
</feature>
<dbReference type="EMBL" id="JAIWYP010000016">
    <property type="protein sequence ID" value="KAH3696091.1"/>
    <property type="molecule type" value="Genomic_DNA"/>
</dbReference>
<dbReference type="FunFam" id="2.30.42.10:FF:000008">
    <property type="entry name" value="microtubule-associated serine/threonine-protein kinase 4 isoform X2"/>
    <property type="match status" value="1"/>
</dbReference>
<feature type="compositionally biased region" description="Polar residues" evidence="13">
    <location>
        <begin position="1096"/>
        <end position="1112"/>
    </location>
</feature>
<evidence type="ECO:0000256" key="9">
    <source>
        <dbReference type="ARBA" id="ARBA00022777"/>
    </source>
</evidence>
<feature type="compositionally biased region" description="Polar residues" evidence="13">
    <location>
        <begin position="1171"/>
        <end position="1191"/>
    </location>
</feature>
<feature type="domain" description="Protein kinase" evidence="14">
    <location>
        <begin position="388"/>
        <end position="697"/>
    </location>
</feature>
<feature type="compositionally biased region" description="Basic residues" evidence="13">
    <location>
        <begin position="1114"/>
        <end position="1131"/>
    </location>
</feature>
<dbReference type="CDD" id="cd06705">
    <property type="entry name" value="PDZ_MAST"/>
    <property type="match status" value="1"/>
</dbReference>
<dbReference type="InterPro" id="IPR036034">
    <property type="entry name" value="PDZ_sf"/>
</dbReference>
<evidence type="ECO:0000313" key="17">
    <source>
        <dbReference type="Proteomes" id="UP000828390"/>
    </source>
</evidence>
<feature type="region of interest" description="Disordered" evidence="13">
    <location>
        <begin position="847"/>
        <end position="875"/>
    </location>
</feature>
<evidence type="ECO:0000313" key="16">
    <source>
        <dbReference type="EMBL" id="KAH3696091.1"/>
    </source>
</evidence>
<feature type="region of interest" description="Disordered" evidence="13">
    <location>
        <begin position="145"/>
        <end position="184"/>
    </location>
</feature>
<keyword evidence="4" id="KW-0963">Cytoplasm</keyword>
<feature type="region of interest" description="Disordered" evidence="13">
    <location>
        <begin position="65"/>
        <end position="123"/>
    </location>
</feature>
<feature type="compositionally biased region" description="Low complexity" evidence="13">
    <location>
        <begin position="851"/>
        <end position="869"/>
    </location>
</feature>
<comment type="caution">
    <text evidence="16">The sequence shown here is derived from an EMBL/GenBank/DDBJ whole genome shotgun (WGS) entry which is preliminary data.</text>
</comment>
<evidence type="ECO:0000256" key="8">
    <source>
        <dbReference type="ARBA" id="ARBA00022741"/>
    </source>
</evidence>
<dbReference type="Pfam" id="PF08926">
    <property type="entry name" value="DUF1908"/>
    <property type="match status" value="1"/>
</dbReference>
<dbReference type="SUPFAM" id="SSF50156">
    <property type="entry name" value="PDZ domain-like"/>
    <property type="match status" value="1"/>
</dbReference>
<feature type="compositionally biased region" description="Low complexity" evidence="13">
    <location>
        <begin position="171"/>
        <end position="184"/>
    </location>
</feature>
<keyword evidence="17" id="KW-1185">Reference proteome</keyword>
<feature type="region of interest" description="Disordered" evidence="13">
    <location>
        <begin position="672"/>
        <end position="782"/>
    </location>
</feature>
<dbReference type="Gene3D" id="3.30.200.20">
    <property type="entry name" value="Phosphorylase Kinase, domain 1"/>
    <property type="match status" value="1"/>
</dbReference>
<keyword evidence="10" id="KW-0067">ATP-binding</keyword>
<dbReference type="InterPro" id="IPR037711">
    <property type="entry name" value="MAST"/>
</dbReference>
<sequence length="1242" mass="138296">MYLGVPGQFSDTDYFSTRRRPSLQLWSTNTFENLSLSHDDSVVQTGSRGRSKLRKNKCLSWLGASPHDSPRNLSPNTHGNFQFQNVRRGDGRRWSVASLPSSGYGTNTPGGSSLSSQYSSQERLHQLPYQPTQEELGKLYRQMSTYDPNTSAGEEDGRQSPLQSFMRPRSRSLSSPGRSPGGDSEIILMNSVYKDRFPKATAQMEERLQQFLEQCRQYQVESDAVSSFLLHQVMELAKDCLDKSQGKLITSTYFYELSDSLEKLLIDARERSADAYNLLYPLIKKILLIISRPSRLLECLEFDPEEFYQLLEAAEGKAKQSIKDIPRYIISKLGLNRDPLEELEIENRESAAVDESLKENINQAGLSDADEFGDGVRRKDHTPSEDDFDVIKLISNGAYAAVYLVRHKDTKQKFAMKKICKQNLILRNQREQVFTERDVLTFADNPFVVSMWCSFETKRHLCMVMEFVEGGDCATLLKNNGPLPFDLARLYFAETVLALEYLHSYGIVHRDLKPDNLLITATGHIKLTDFGLSKIGLMSLTTNLYEGAMDKDCKQFKDKQVFGTPEYVAPEVILRTGYGKPVDWWSMGIILYEFLVGCPPFFGDTPEELFSQVINEEIEWPQEEEWQLLLHVPRFSKVYSRIEELHEDYGTDPLRDRRRHSSADEMRTRLLEKQALERKDSNHSTSSENSLELQSYMGPASGGSDGGGARERTMSDGNSRHRTLSDTTEAKAESSHSKLAEEEDVFSSAESTPRSSISVQGTMSTSASDSSQTESDSSPLIVKRNVRSSVNVTQAPIPRVAVSSDDDKPLELSPMGENRERRGEGKLMQKSVSAHALTLLIQAPEEFCNQSSKSPGSSTSSRDGSPSRDMSPLVKSLKPPIVIRRGHRGYGFTLRAIRVYLGSTNTYNLQHIVVAVEDGSPAFEAGLRPGDLLTHINEEPIHSLLHTQVVQLILRGKGELRIRCVPLESSSIQTGAKKKGSPGKMARRSKKKTSRERSGEKKKSRSLFRRLSTKRAEQSGHLAGQLSSSPLTSTTSYRGTSPFSKSWSFGDTSTTVPFKQPIQSSPLSLTWSPDSGHTSTSSNSSSPNSSSPNSPATQVHVASSYGRPSSLTGLKHKRTQSLKSPCRRKSVHNIPLSPLARTPSPSPMPVSPTRSPSPLALIQGQGHHVGASNQPQMTIPSHLHSSTTSQALVKRHSFKGEQGSPLLRRALSPDRLHPNSAEKNQNRKASLQDVKSKSLDPP</sequence>
<reference evidence="16" key="2">
    <citation type="submission" date="2020-11" db="EMBL/GenBank/DDBJ databases">
        <authorList>
            <person name="McCartney M.A."/>
            <person name="Auch B."/>
            <person name="Kono T."/>
            <person name="Mallez S."/>
            <person name="Becker A."/>
            <person name="Gohl D.M."/>
            <person name="Silverstein K.A.T."/>
            <person name="Koren S."/>
            <person name="Bechman K.B."/>
            <person name="Herman A."/>
            <person name="Abrahante J.E."/>
            <person name="Garbe J."/>
        </authorList>
    </citation>
    <scope>NUCLEOTIDE SEQUENCE</scope>
    <source>
        <strain evidence="16">Duluth1</strain>
        <tissue evidence="16">Whole animal</tissue>
    </source>
</reference>
<comment type="catalytic activity">
    <reaction evidence="12">
        <text>L-seryl-[protein] + ATP = O-phospho-L-seryl-[protein] + ADP + H(+)</text>
        <dbReference type="Rhea" id="RHEA:17989"/>
        <dbReference type="Rhea" id="RHEA-COMP:9863"/>
        <dbReference type="Rhea" id="RHEA-COMP:11604"/>
        <dbReference type="ChEBI" id="CHEBI:15378"/>
        <dbReference type="ChEBI" id="CHEBI:29999"/>
        <dbReference type="ChEBI" id="CHEBI:30616"/>
        <dbReference type="ChEBI" id="CHEBI:83421"/>
        <dbReference type="ChEBI" id="CHEBI:456216"/>
        <dbReference type="EC" id="2.7.11.1"/>
    </reaction>
</comment>
<dbReference type="InterPro" id="IPR008271">
    <property type="entry name" value="Ser/Thr_kinase_AS"/>
</dbReference>
<dbReference type="GO" id="GO:0035556">
    <property type="term" value="P:intracellular signal transduction"/>
    <property type="evidence" value="ECO:0007669"/>
    <property type="project" value="TreeGrafter"/>
</dbReference>
<evidence type="ECO:0000256" key="3">
    <source>
        <dbReference type="ARBA" id="ARBA00012513"/>
    </source>
</evidence>
<dbReference type="FunFam" id="3.30.200.20:FF:000012">
    <property type="entry name" value="microtubule-associated serine/threonine-protein kinase 2 isoform X1"/>
    <property type="match status" value="1"/>
</dbReference>
<gene>
    <name evidence="16" type="ORF">DPMN_083554</name>
</gene>
<keyword evidence="9" id="KW-0418">Kinase</keyword>
<keyword evidence="8" id="KW-0547">Nucleotide-binding</keyword>
<name>A0A9D3YBG5_DREPO</name>
<dbReference type="GO" id="GO:0005524">
    <property type="term" value="F:ATP binding"/>
    <property type="evidence" value="ECO:0007669"/>
    <property type="project" value="UniProtKB-KW"/>
</dbReference>
<feature type="compositionally biased region" description="Basic and acidic residues" evidence="13">
    <location>
        <begin position="817"/>
        <end position="827"/>
    </location>
</feature>
<feature type="compositionally biased region" description="Basic residues" evidence="13">
    <location>
        <begin position="1002"/>
        <end position="1013"/>
    </location>
</feature>
<feature type="compositionally biased region" description="Polar residues" evidence="13">
    <location>
        <begin position="748"/>
        <end position="763"/>
    </location>
</feature>
<feature type="compositionally biased region" description="Basic and acidic residues" evidence="13">
    <location>
        <begin position="672"/>
        <end position="682"/>
    </location>
</feature>
<dbReference type="PANTHER" id="PTHR24356">
    <property type="entry name" value="SERINE/THREONINE-PROTEIN KINASE"/>
    <property type="match status" value="1"/>
</dbReference>
<evidence type="ECO:0000256" key="6">
    <source>
        <dbReference type="ARBA" id="ARBA00022553"/>
    </source>
</evidence>
<dbReference type="CDD" id="cd05609">
    <property type="entry name" value="STKc_MAST"/>
    <property type="match status" value="1"/>
</dbReference>
<dbReference type="PANTHER" id="PTHR24356:SF414">
    <property type="entry name" value="NON-SPECIFIC SERINE_THREONINE PROTEIN KINASE"/>
    <property type="match status" value="1"/>
</dbReference>
<dbReference type="SUPFAM" id="SSF56112">
    <property type="entry name" value="Protein kinase-like (PK-like)"/>
    <property type="match status" value="1"/>
</dbReference>
<comment type="subcellular location">
    <subcellularLocation>
        <location evidence="2">Cytoplasm</location>
    </subcellularLocation>
</comment>
<evidence type="ECO:0000256" key="1">
    <source>
        <dbReference type="ARBA" id="ARBA00001946"/>
    </source>
</evidence>
<dbReference type="Gene3D" id="2.30.42.10">
    <property type="match status" value="1"/>
</dbReference>
<dbReference type="FunFam" id="1.20.1480.20:FF:000001">
    <property type="entry name" value="microtubule-associated serine/threonine-protein kinase 4 isoform X1"/>
    <property type="match status" value="1"/>
</dbReference>
<dbReference type="InterPro" id="IPR015022">
    <property type="entry name" value="MAST_pre-PK_dom"/>
</dbReference>
<feature type="compositionally biased region" description="Low complexity" evidence="13">
    <location>
        <begin position="764"/>
        <end position="778"/>
    </location>
</feature>
<dbReference type="InterPro" id="IPR050236">
    <property type="entry name" value="Ser_Thr_kinase_AGC"/>
</dbReference>
<keyword evidence="7" id="KW-0808">Transferase</keyword>